<evidence type="ECO:0000256" key="4">
    <source>
        <dbReference type="ARBA" id="ARBA00022840"/>
    </source>
</evidence>
<proteinExistence type="predicted"/>
<evidence type="ECO:0000313" key="6">
    <source>
        <dbReference type="EMBL" id="TWU17000.1"/>
    </source>
</evidence>
<dbReference type="OrthoDB" id="1492801at2"/>
<evidence type="ECO:0000256" key="1">
    <source>
        <dbReference type="ARBA" id="ARBA00022679"/>
    </source>
</evidence>
<reference evidence="6 7" key="1">
    <citation type="journal article" date="2020" name="Antonie Van Leeuwenhoek">
        <title>Rhodopirellula heiligendammensis sp. nov., Rhodopirellula pilleata sp. nov., and Rhodopirellula solitaria sp. nov. isolated from natural or artificial marine surfaces in Northern Germany and California, USA, and emended description of the genus Rhodopirellula.</title>
        <authorList>
            <person name="Kallscheuer N."/>
            <person name="Wiegand S."/>
            <person name="Jogler M."/>
            <person name="Boedeker C."/>
            <person name="Peeters S.H."/>
            <person name="Rast P."/>
            <person name="Heuer A."/>
            <person name="Jetten M.S.M."/>
            <person name="Rohde M."/>
            <person name="Jogler C."/>
        </authorList>
    </citation>
    <scope>NUCLEOTIDE SEQUENCE [LARGE SCALE GENOMIC DNA]</scope>
    <source>
        <strain evidence="6 7">Poly21</strain>
    </source>
</reference>
<organism evidence="6 7">
    <name type="scientific">Allorhodopirellula heiligendammensis</name>
    <dbReference type="NCBI Taxonomy" id="2714739"/>
    <lineage>
        <taxon>Bacteria</taxon>
        <taxon>Pseudomonadati</taxon>
        <taxon>Planctomycetota</taxon>
        <taxon>Planctomycetia</taxon>
        <taxon>Pirellulales</taxon>
        <taxon>Pirellulaceae</taxon>
        <taxon>Allorhodopirellula</taxon>
    </lineage>
</organism>
<dbReference type="RefSeq" id="WP_146408518.1">
    <property type="nucleotide sequence ID" value="NZ_SJPU01000002.1"/>
</dbReference>
<keyword evidence="1" id="KW-0808">Transferase</keyword>
<dbReference type="InterPro" id="IPR013750">
    <property type="entry name" value="GHMP_kinase_C_dom"/>
</dbReference>
<dbReference type="GO" id="GO:0016301">
    <property type="term" value="F:kinase activity"/>
    <property type="evidence" value="ECO:0007669"/>
    <property type="project" value="UniProtKB-KW"/>
</dbReference>
<dbReference type="EMBL" id="SJPU01000002">
    <property type="protein sequence ID" value="TWU17000.1"/>
    <property type="molecule type" value="Genomic_DNA"/>
</dbReference>
<sequence>MTQRLRITTGARLHFGLLDVAAPFGGCGVMIDAPNTVVTAKTSVEFSFTATMNGSEHRVREHHKRAHAIAQRIADATGSAKRLPPVHVEVLDAAPAHTGLGSGTQLSLAIAEAILRVSPGAMASELAGDLLGMPPRAGELWLAAADRGRRSAVGTHGYLAGGFIAEGLKPSGEHDPLNPLDVRLEMPPAWRVTILLPVATPDDASTVSGEQEQAKFEALRAAAVDCRSALADILTTRLVPAIEDADFASFCAATTEYNQRSGELFASVQGGAYNGAVTTRLITRLRTAGFAGVGQSSWGPGVFVWHPDAQAAAQFEQQWSSAELQVFVARPLSTGRLAELA</sequence>
<gene>
    <name evidence="6" type="ORF">Poly21_42090</name>
</gene>
<feature type="domain" description="GHMP kinase C-terminal" evidence="5">
    <location>
        <begin position="270"/>
        <end position="321"/>
    </location>
</feature>
<dbReference type="Proteomes" id="UP000319908">
    <property type="component" value="Unassembled WGS sequence"/>
</dbReference>
<dbReference type="PIRSF" id="PIRSF004884">
    <property type="entry name" value="Sugar_kin_arch"/>
    <property type="match status" value="1"/>
</dbReference>
<name>A0A5C6BXF5_9BACT</name>
<dbReference type="AlphaFoldDB" id="A0A5C6BXF5"/>
<evidence type="ECO:0000256" key="2">
    <source>
        <dbReference type="ARBA" id="ARBA00022741"/>
    </source>
</evidence>
<protein>
    <recommendedName>
        <fullName evidence="5">GHMP kinase C-terminal domain-containing protein</fullName>
    </recommendedName>
</protein>
<keyword evidence="4" id="KW-0067">ATP-binding</keyword>
<evidence type="ECO:0000259" key="5">
    <source>
        <dbReference type="Pfam" id="PF08544"/>
    </source>
</evidence>
<keyword evidence="7" id="KW-1185">Reference proteome</keyword>
<evidence type="ECO:0000313" key="7">
    <source>
        <dbReference type="Proteomes" id="UP000319908"/>
    </source>
</evidence>
<dbReference type="InterPro" id="IPR020568">
    <property type="entry name" value="Ribosomal_Su5_D2-typ_SF"/>
</dbReference>
<dbReference type="InterPro" id="IPR004422">
    <property type="entry name" value="RFAP_synthase"/>
</dbReference>
<dbReference type="GO" id="GO:0005524">
    <property type="term" value="F:ATP binding"/>
    <property type="evidence" value="ECO:0007669"/>
    <property type="project" value="UniProtKB-KW"/>
</dbReference>
<keyword evidence="3" id="KW-0418">Kinase</keyword>
<dbReference type="Pfam" id="PF08544">
    <property type="entry name" value="GHMP_kinases_C"/>
    <property type="match status" value="1"/>
</dbReference>
<dbReference type="PANTHER" id="PTHR20861:SF1">
    <property type="entry name" value="HOMOSERINE KINASE"/>
    <property type="match status" value="1"/>
</dbReference>
<dbReference type="PANTHER" id="PTHR20861">
    <property type="entry name" value="HOMOSERINE/4-DIPHOSPHOCYTIDYL-2-C-METHYL-D-ERYTHRITOL KINASE"/>
    <property type="match status" value="1"/>
</dbReference>
<evidence type="ECO:0000256" key="3">
    <source>
        <dbReference type="ARBA" id="ARBA00022777"/>
    </source>
</evidence>
<accession>A0A5C6BXF5</accession>
<keyword evidence="2" id="KW-0547">Nucleotide-binding</keyword>
<comment type="caution">
    <text evidence="6">The sequence shown here is derived from an EMBL/GenBank/DDBJ whole genome shotgun (WGS) entry which is preliminary data.</text>
</comment>
<dbReference type="SUPFAM" id="SSF54211">
    <property type="entry name" value="Ribosomal protein S5 domain 2-like"/>
    <property type="match status" value="1"/>
</dbReference>